<keyword evidence="2" id="KW-0238">DNA-binding</keyword>
<evidence type="ECO:0000256" key="3">
    <source>
        <dbReference type="ARBA" id="ARBA00023163"/>
    </source>
</evidence>
<keyword evidence="1" id="KW-0805">Transcription regulation</keyword>
<evidence type="ECO:0000313" key="6">
    <source>
        <dbReference type="EMBL" id="TDF92714.1"/>
    </source>
</evidence>
<feature type="transmembrane region" description="Helical" evidence="4">
    <location>
        <begin position="12"/>
        <end position="36"/>
    </location>
</feature>
<organism evidence="6 7">
    <name type="scientific">Paenibacillus piri</name>
    <dbReference type="NCBI Taxonomy" id="2547395"/>
    <lineage>
        <taxon>Bacteria</taxon>
        <taxon>Bacillati</taxon>
        <taxon>Bacillota</taxon>
        <taxon>Bacilli</taxon>
        <taxon>Bacillales</taxon>
        <taxon>Paenibacillaceae</taxon>
        <taxon>Paenibacillus</taxon>
    </lineage>
</organism>
<dbReference type="PANTHER" id="PTHR43280">
    <property type="entry name" value="ARAC-FAMILY TRANSCRIPTIONAL REGULATOR"/>
    <property type="match status" value="1"/>
</dbReference>
<feature type="transmembrane region" description="Helical" evidence="4">
    <location>
        <begin position="301"/>
        <end position="320"/>
    </location>
</feature>
<keyword evidence="7" id="KW-1185">Reference proteome</keyword>
<dbReference type="GO" id="GO:0003700">
    <property type="term" value="F:DNA-binding transcription factor activity"/>
    <property type="evidence" value="ECO:0007669"/>
    <property type="project" value="InterPro"/>
</dbReference>
<feature type="domain" description="HTH araC/xylS-type" evidence="5">
    <location>
        <begin position="660"/>
        <end position="759"/>
    </location>
</feature>
<proteinExistence type="predicted"/>
<name>A0A4V2ZSD6_9BACL</name>
<dbReference type="InterPro" id="IPR018060">
    <property type="entry name" value="HTH_AraC"/>
</dbReference>
<dbReference type="SMART" id="SM00342">
    <property type="entry name" value="HTH_ARAC"/>
    <property type="match status" value="1"/>
</dbReference>
<dbReference type="Pfam" id="PF12833">
    <property type="entry name" value="HTH_18"/>
    <property type="match status" value="1"/>
</dbReference>
<dbReference type="PANTHER" id="PTHR43280:SF2">
    <property type="entry name" value="HTH-TYPE TRANSCRIPTIONAL REGULATOR EXSA"/>
    <property type="match status" value="1"/>
</dbReference>
<keyword evidence="3" id="KW-0804">Transcription</keyword>
<dbReference type="InterPro" id="IPR018062">
    <property type="entry name" value="HTH_AraC-typ_CS"/>
</dbReference>
<dbReference type="GO" id="GO:0043565">
    <property type="term" value="F:sequence-specific DNA binding"/>
    <property type="evidence" value="ECO:0007669"/>
    <property type="project" value="InterPro"/>
</dbReference>
<keyword evidence="4" id="KW-1133">Transmembrane helix</keyword>
<dbReference type="PROSITE" id="PS01124">
    <property type="entry name" value="HTH_ARAC_FAMILY_2"/>
    <property type="match status" value="1"/>
</dbReference>
<dbReference type="PROSITE" id="PS00041">
    <property type="entry name" value="HTH_ARAC_FAMILY_1"/>
    <property type="match status" value="1"/>
</dbReference>
<dbReference type="EMBL" id="SMRT01000019">
    <property type="protein sequence ID" value="TDF92714.1"/>
    <property type="molecule type" value="Genomic_DNA"/>
</dbReference>
<dbReference type="RefSeq" id="WP_133234718.1">
    <property type="nucleotide sequence ID" value="NZ_SMRT01000019.1"/>
</dbReference>
<dbReference type="Gene3D" id="1.10.10.60">
    <property type="entry name" value="Homeodomain-like"/>
    <property type="match status" value="2"/>
</dbReference>
<accession>A0A4V2ZSD6</accession>
<evidence type="ECO:0000256" key="2">
    <source>
        <dbReference type="ARBA" id="ARBA00023125"/>
    </source>
</evidence>
<dbReference type="SUPFAM" id="SSF46689">
    <property type="entry name" value="Homeodomain-like"/>
    <property type="match status" value="1"/>
</dbReference>
<protein>
    <submittedName>
        <fullName evidence="6">AraC family transcriptional regulator</fullName>
    </submittedName>
</protein>
<dbReference type="Proteomes" id="UP000295636">
    <property type="component" value="Unassembled WGS sequence"/>
</dbReference>
<evidence type="ECO:0000313" key="7">
    <source>
        <dbReference type="Proteomes" id="UP000295636"/>
    </source>
</evidence>
<dbReference type="OrthoDB" id="368621at2"/>
<keyword evidence="4" id="KW-0812">Transmembrane</keyword>
<reference evidence="6 7" key="1">
    <citation type="submission" date="2019-03" db="EMBL/GenBank/DDBJ databases">
        <title>This is whole genome sequence of Paenibacillus sp MS74 strain.</title>
        <authorList>
            <person name="Trinh H.N."/>
        </authorList>
    </citation>
    <scope>NUCLEOTIDE SEQUENCE [LARGE SCALE GENOMIC DNA]</scope>
    <source>
        <strain evidence="6 7">MS74</strain>
    </source>
</reference>
<sequence>MNRGTNTTTNRYILATYALPFFVILIMSLVVGIVIYDRTSSVLEEEVKYSNQVLLKQGMSVLDKRWESVDAFIRRITNDSKVTLLQLISNPYNSADLYRLIEAQNRLKEYYTDNGLMMDYYIFFKNSGLVLNNEFNSPIEDFSDYVRYIYEKGDYIQSLLGSYYYRQVLPANHILLKGNSHPVITYLHSFGYSNYSNATVMVLIDNREIIKLFDGLNISGGWAYIADRQGNIITSVTGQDAKLALHHVDLPDKNGVVKQKIGEEELIITYVTSEYNGWTYVAAQPSNFVLNKIHYIKKTTFFIFFVFLFVGAVIASYAAYRNSKPVQAIVQTLSKLPAEPFHTGSNMFRTMNSTILSIIETNQELKMKMEHQLPFLRASFFERLLRGQFRSGSEIEAVMQHVRLELKGGSYLVAVLTFPASIQEFLPSEIEHVTQKKFLIHETVSALMPKDVFLHDVEEDKIALLYVFNSTGAADIYAESSIKLNDIQQHIYRQLGMVTLISAGNPYTQWMDISRSFMEAQQALIKGRHNRIIWFKDIQKSNNSYYYPENMELRLINMVRAGNEGDLAGLLDDLHQQNFIDRDLPVMVLKVFLFDFLGTVLKVYEDTGNQGGFENAAELYAFTDTIENIEKHYVSLKHSLLTMCKNVFSQRSAKQQQWFQDILGFIDSRYSDMGLCLAMLAERFSVSETYLSKYFKESTGINFSDYLESRRIEQSKALLLETHMPVGEIAARVGYGSANTFGRAFKRVIGVSAMAFREAEKGKLKN</sequence>
<keyword evidence="4" id="KW-0472">Membrane</keyword>
<evidence type="ECO:0000256" key="4">
    <source>
        <dbReference type="SAM" id="Phobius"/>
    </source>
</evidence>
<dbReference type="InterPro" id="IPR009057">
    <property type="entry name" value="Homeodomain-like_sf"/>
</dbReference>
<gene>
    <name evidence="6" type="ORF">E1757_28720</name>
</gene>
<dbReference type="AlphaFoldDB" id="A0A4V2ZSD6"/>
<evidence type="ECO:0000259" key="5">
    <source>
        <dbReference type="PROSITE" id="PS01124"/>
    </source>
</evidence>
<comment type="caution">
    <text evidence="6">The sequence shown here is derived from an EMBL/GenBank/DDBJ whole genome shotgun (WGS) entry which is preliminary data.</text>
</comment>
<evidence type="ECO:0000256" key="1">
    <source>
        <dbReference type="ARBA" id="ARBA00023015"/>
    </source>
</evidence>